<protein>
    <submittedName>
        <fullName evidence="2">Uncharacterized protein</fullName>
    </submittedName>
</protein>
<dbReference type="EMBL" id="BQNB010011824">
    <property type="protein sequence ID" value="GJS95634.1"/>
    <property type="molecule type" value="Genomic_DNA"/>
</dbReference>
<comment type="caution">
    <text evidence="2">The sequence shown here is derived from an EMBL/GenBank/DDBJ whole genome shotgun (WGS) entry which is preliminary data.</text>
</comment>
<feature type="region of interest" description="Disordered" evidence="1">
    <location>
        <begin position="86"/>
        <end position="135"/>
    </location>
</feature>
<feature type="compositionally biased region" description="Acidic residues" evidence="1">
    <location>
        <begin position="87"/>
        <end position="114"/>
    </location>
</feature>
<reference evidence="2" key="1">
    <citation type="journal article" date="2022" name="Int. J. Mol. Sci.">
        <title>Draft Genome of Tanacetum Coccineum: Genomic Comparison of Closely Related Tanacetum-Family Plants.</title>
        <authorList>
            <person name="Yamashiro T."/>
            <person name="Shiraishi A."/>
            <person name="Nakayama K."/>
            <person name="Satake H."/>
        </authorList>
    </citation>
    <scope>NUCLEOTIDE SEQUENCE</scope>
</reference>
<feature type="region of interest" description="Disordered" evidence="1">
    <location>
        <begin position="12"/>
        <end position="47"/>
    </location>
</feature>
<gene>
    <name evidence="2" type="ORF">Tco_0802602</name>
</gene>
<feature type="compositionally biased region" description="Basic and acidic residues" evidence="1">
    <location>
        <begin position="121"/>
        <end position="134"/>
    </location>
</feature>
<evidence type="ECO:0000313" key="2">
    <source>
        <dbReference type="EMBL" id="GJS95634.1"/>
    </source>
</evidence>
<dbReference type="Proteomes" id="UP001151760">
    <property type="component" value="Unassembled WGS sequence"/>
</dbReference>
<name>A0ABQ4ZZ98_9ASTR</name>
<organism evidence="2 3">
    <name type="scientific">Tanacetum coccineum</name>
    <dbReference type="NCBI Taxonomy" id="301880"/>
    <lineage>
        <taxon>Eukaryota</taxon>
        <taxon>Viridiplantae</taxon>
        <taxon>Streptophyta</taxon>
        <taxon>Embryophyta</taxon>
        <taxon>Tracheophyta</taxon>
        <taxon>Spermatophyta</taxon>
        <taxon>Magnoliopsida</taxon>
        <taxon>eudicotyledons</taxon>
        <taxon>Gunneridae</taxon>
        <taxon>Pentapetalae</taxon>
        <taxon>asterids</taxon>
        <taxon>campanulids</taxon>
        <taxon>Asterales</taxon>
        <taxon>Asteraceae</taxon>
        <taxon>Asteroideae</taxon>
        <taxon>Anthemideae</taxon>
        <taxon>Anthemidinae</taxon>
        <taxon>Tanacetum</taxon>
    </lineage>
</organism>
<accession>A0ABQ4ZZ98</accession>
<sequence>MSTPVFAYLYGTDTESEPFEDPIETETPESPFTVAPPTSLPESTPPTLVPILRRTARMVMRILTLHVTTGLPPVWHRWQLCLSPRSEDDEEIEESLDSDSVTGDEDPATGDEGPDMGVESRGLDDESHGLDNESHGFIYEGHSGRDDGLELVVETAMGEPLGLGYGALRRWEIALGEGRMHSVFEVGQSSKFVPESKRPERVSALRQPTLTTWIDQEDAHSIVPSPILSPMVPLTIPLPVASPATDKTEGFLTELGARVKMQEGLICDHTVRLEELSPALFKRYDRDIGELFTRSGAVRDEIFSQRYRFRSLEHEQERVAATFGAIWRRLAEERRAQLDLAEIIDSMRRGQEPRGDV</sequence>
<reference evidence="2" key="2">
    <citation type="submission" date="2022-01" db="EMBL/GenBank/DDBJ databases">
        <authorList>
            <person name="Yamashiro T."/>
            <person name="Shiraishi A."/>
            <person name="Satake H."/>
            <person name="Nakayama K."/>
        </authorList>
    </citation>
    <scope>NUCLEOTIDE SEQUENCE</scope>
</reference>
<keyword evidence="3" id="KW-1185">Reference proteome</keyword>
<evidence type="ECO:0000313" key="3">
    <source>
        <dbReference type="Proteomes" id="UP001151760"/>
    </source>
</evidence>
<evidence type="ECO:0000256" key="1">
    <source>
        <dbReference type="SAM" id="MobiDB-lite"/>
    </source>
</evidence>
<proteinExistence type="predicted"/>
<feature type="compositionally biased region" description="Acidic residues" evidence="1">
    <location>
        <begin position="14"/>
        <end position="27"/>
    </location>
</feature>